<dbReference type="GO" id="GO:0003677">
    <property type="term" value="F:DNA binding"/>
    <property type="evidence" value="ECO:0007669"/>
    <property type="project" value="InterPro"/>
</dbReference>
<sequence>GICKIRPPNSWKPPFAVNDIKFTFTPRVQKLSDVSASNRERNNFISSLVNFWELQNVVVYDQYVKGRRLDL</sequence>
<evidence type="ECO:0000313" key="2">
    <source>
        <dbReference type="EMBL" id="VUZ40747.1"/>
    </source>
</evidence>
<dbReference type="Proteomes" id="UP000321570">
    <property type="component" value="Unassembled WGS sequence"/>
</dbReference>
<evidence type="ECO:0000259" key="1">
    <source>
        <dbReference type="PROSITE" id="PS51183"/>
    </source>
</evidence>
<dbReference type="EMBL" id="CABIJS010000044">
    <property type="protein sequence ID" value="VUZ40747.1"/>
    <property type="molecule type" value="Genomic_DNA"/>
</dbReference>
<dbReference type="InterPro" id="IPR036431">
    <property type="entry name" value="ARID_dom_sf"/>
</dbReference>
<feature type="non-terminal residue" evidence="2">
    <location>
        <position position="1"/>
    </location>
</feature>
<dbReference type="AlphaFoldDB" id="A0A564Y0G3"/>
<name>A0A564Y0G3_HYMDI</name>
<accession>A0A564Y0G3</accession>
<dbReference type="Gene3D" id="2.60.120.650">
    <property type="entry name" value="Cupin"/>
    <property type="match status" value="1"/>
</dbReference>
<dbReference type="SUPFAM" id="SSF46774">
    <property type="entry name" value="ARID-like"/>
    <property type="match status" value="1"/>
</dbReference>
<feature type="domain" description="JmjN" evidence="1">
    <location>
        <begin position="1"/>
        <end position="14"/>
    </location>
</feature>
<dbReference type="InterPro" id="IPR003349">
    <property type="entry name" value="JmjN"/>
</dbReference>
<protein>
    <recommendedName>
        <fullName evidence="1">JmjN domain-containing protein</fullName>
    </recommendedName>
</protein>
<feature type="non-terminal residue" evidence="2">
    <location>
        <position position="71"/>
    </location>
</feature>
<dbReference type="PROSITE" id="PS51183">
    <property type="entry name" value="JMJN"/>
    <property type="match status" value="1"/>
</dbReference>
<organism evidence="2 3">
    <name type="scientific">Hymenolepis diminuta</name>
    <name type="common">Rat tapeworm</name>
    <dbReference type="NCBI Taxonomy" id="6216"/>
    <lineage>
        <taxon>Eukaryota</taxon>
        <taxon>Metazoa</taxon>
        <taxon>Spiralia</taxon>
        <taxon>Lophotrochozoa</taxon>
        <taxon>Platyhelminthes</taxon>
        <taxon>Cestoda</taxon>
        <taxon>Eucestoda</taxon>
        <taxon>Cyclophyllidea</taxon>
        <taxon>Hymenolepididae</taxon>
        <taxon>Hymenolepis</taxon>
    </lineage>
</organism>
<gene>
    <name evidence="2" type="ORF">WMSIL1_LOCUS1796</name>
</gene>
<reference evidence="2 3" key="1">
    <citation type="submission" date="2019-07" db="EMBL/GenBank/DDBJ databases">
        <authorList>
            <person name="Jastrzebski P J."/>
            <person name="Paukszto L."/>
            <person name="Jastrzebski P J."/>
        </authorList>
    </citation>
    <scope>NUCLEOTIDE SEQUENCE [LARGE SCALE GENOMIC DNA]</scope>
    <source>
        <strain evidence="2 3">WMS-il1</strain>
    </source>
</reference>
<proteinExistence type="predicted"/>
<evidence type="ECO:0000313" key="3">
    <source>
        <dbReference type="Proteomes" id="UP000321570"/>
    </source>
</evidence>
<keyword evidence="3" id="KW-1185">Reference proteome</keyword>